<dbReference type="Pfam" id="PF03466">
    <property type="entry name" value="LysR_substrate"/>
    <property type="match status" value="1"/>
</dbReference>
<dbReference type="Gene3D" id="3.40.190.10">
    <property type="entry name" value="Periplasmic binding protein-like II"/>
    <property type="match status" value="2"/>
</dbReference>
<dbReference type="PANTHER" id="PTHR30118:SF6">
    <property type="entry name" value="HTH-TYPE TRANSCRIPTIONAL REGULATOR LEUO"/>
    <property type="match status" value="1"/>
</dbReference>
<evidence type="ECO:0000259" key="5">
    <source>
        <dbReference type="PROSITE" id="PS50931"/>
    </source>
</evidence>
<dbReference type="RefSeq" id="WP_372266689.1">
    <property type="nucleotide sequence ID" value="NZ_JBFRUW010000055.1"/>
</dbReference>
<comment type="similarity">
    <text evidence="1">Belongs to the LysR transcriptional regulatory family.</text>
</comment>
<dbReference type="InterPro" id="IPR036390">
    <property type="entry name" value="WH_DNA-bd_sf"/>
</dbReference>
<comment type="caution">
    <text evidence="6">The sequence shown here is derived from an EMBL/GenBank/DDBJ whole genome shotgun (WGS) entry which is preliminary data.</text>
</comment>
<keyword evidence="3" id="KW-0238">DNA-binding</keyword>
<name>A0ABV4NDV3_9VIBR</name>
<evidence type="ECO:0000256" key="2">
    <source>
        <dbReference type="ARBA" id="ARBA00023015"/>
    </source>
</evidence>
<organism evidence="6 7">
    <name type="scientific">Vibrio gallaecicus</name>
    <dbReference type="NCBI Taxonomy" id="552386"/>
    <lineage>
        <taxon>Bacteria</taxon>
        <taxon>Pseudomonadati</taxon>
        <taxon>Pseudomonadota</taxon>
        <taxon>Gammaproteobacteria</taxon>
        <taxon>Vibrionales</taxon>
        <taxon>Vibrionaceae</taxon>
        <taxon>Vibrio</taxon>
    </lineage>
</organism>
<evidence type="ECO:0000313" key="6">
    <source>
        <dbReference type="EMBL" id="MFA0569533.1"/>
    </source>
</evidence>
<dbReference type="InterPro" id="IPR000847">
    <property type="entry name" value="LysR_HTH_N"/>
</dbReference>
<proteinExistence type="inferred from homology"/>
<accession>A0ABV4NDV3</accession>
<dbReference type="InterPro" id="IPR050389">
    <property type="entry name" value="LysR-type_TF"/>
</dbReference>
<dbReference type="PANTHER" id="PTHR30118">
    <property type="entry name" value="HTH-TYPE TRANSCRIPTIONAL REGULATOR LEUO-RELATED"/>
    <property type="match status" value="1"/>
</dbReference>
<evidence type="ECO:0000256" key="1">
    <source>
        <dbReference type="ARBA" id="ARBA00009437"/>
    </source>
</evidence>
<dbReference type="Pfam" id="PF00126">
    <property type="entry name" value="HTH_1"/>
    <property type="match status" value="1"/>
</dbReference>
<dbReference type="InterPro" id="IPR036388">
    <property type="entry name" value="WH-like_DNA-bd_sf"/>
</dbReference>
<keyword evidence="2" id="KW-0805">Transcription regulation</keyword>
<gene>
    <name evidence="6" type="ORF">AB4566_14775</name>
</gene>
<evidence type="ECO:0000313" key="7">
    <source>
        <dbReference type="Proteomes" id="UP001570417"/>
    </source>
</evidence>
<dbReference type="Proteomes" id="UP001570417">
    <property type="component" value="Unassembled WGS sequence"/>
</dbReference>
<dbReference type="SUPFAM" id="SSF46785">
    <property type="entry name" value="Winged helix' DNA-binding domain"/>
    <property type="match status" value="1"/>
</dbReference>
<evidence type="ECO:0000256" key="3">
    <source>
        <dbReference type="ARBA" id="ARBA00023125"/>
    </source>
</evidence>
<keyword evidence="7" id="KW-1185">Reference proteome</keyword>
<dbReference type="SUPFAM" id="SSF53850">
    <property type="entry name" value="Periplasmic binding protein-like II"/>
    <property type="match status" value="1"/>
</dbReference>
<dbReference type="InterPro" id="IPR005119">
    <property type="entry name" value="LysR_subst-bd"/>
</dbReference>
<feature type="domain" description="HTH lysR-type" evidence="5">
    <location>
        <begin position="1"/>
        <end position="58"/>
    </location>
</feature>
<keyword evidence="4" id="KW-0804">Transcription</keyword>
<dbReference type="PROSITE" id="PS50931">
    <property type="entry name" value="HTH_LYSR"/>
    <property type="match status" value="1"/>
</dbReference>
<dbReference type="EMBL" id="JBFRUW010000055">
    <property type="protein sequence ID" value="MFA0569533.1"/>
    <property type="molecule type" value="Genomic_DNA"/>
</dbReference>
<evidence type="ECO:0000256" key="4">
    <source>
        <dbReference type="ARBA" id="ARBA00023163"/>
    </source>
</evidence>
<sequence length="301" mass="34577">MDLNSLKYFIAVYEEKGVSNAAIQLGVTPSAVSQNISKLNEYYNEVLFIRSGSHLVPTSKGVSLYESIKPHIEAITTESIALRNPRKSKRVISYFSHKDGDILFYPQLLEKISNSNFDVSLNNRANYVHKDDWVDELVLRKADFLISTHTVEHRGFENILLFEEELVAVCRKGHLKGKLMNDQSCFLEQDFIAWSTSKDQPFVLDSLYEGDIENRNIVYSSDSLLTTLYMVSKSELVCVVPKYHAQLLEQELKLSIFPLPFEESLSIPVYLSYRKIPKKDIVLNWMIKQIQEIVQNKSSII</sequence>
<dbReference type="Gene3D" id="1.10.10.10">
    <property type="entry name" value="Winged helix-like DNA-binding domain superfamily/Winged helix DNA-binding domain"/>
    <property type="match status" value="1"/>
</dbReference>
<reference evidence="6 7" key="1">
    <citation type="journal article" date="2024" name="ISME J.">
        <title>Tailless and filamentous prophages are predominant in marine Vibrio.</title>
        <authorList>
            <person name="Steensen K."/>
            <person name="Seneca J."/>
            <person name="Bartlau N."/>
            <person name="Yu X.A."/>
            <person name="Hussain F.A."/>
            <person name="Polz M.F."/>
        </authorList>
    </citation>
    <scope>NUCLEOTIDE SEQUENCE [LARGE SCALE GENOMIC DNA]</scope>
    <source>
        <strain evidence="6 7">10N.222.51.A1</strain>
    </source>
</reference>
<protein>
    <submittedName>
        <fullName evidence="6">LysR family transcriptional regulator</fullName>
    </submittedName>
</protein>